<evidence type="ECO:0000313" key="2">
    <source>
        <dbReference type="Proteomes" id="UP000769528"/>
    </source>
</evidence>
<keyword evidence="2" id="KW-1185">Reference proteome</keyword>
<dbReference type="Proteomes" id="UP000769528">
    <property type="component" value="Unassembled WGS sequence"/>
</dbReference>
<feature type="non-terminal residue" evidence="1">
    <location>
        <position position="85"/>
    </location>
</feature>
<sequence length="85" mass="9806">PEYKEKDDLSEKTAFLDNSQYKHALYAKLGHAHVLTEDASLPDVEYLYEKATEMSTDDGLRILTNVLDDHEGDPNFPEEDYKEIE</sequence>
<reference evidence="1" key="2">
    <citation type="submission" date="2021-01" db="EMBL/GenBank/DDBJ databases">
        <authorList>
            <person name="Schikora-Tamarit M.A."/>
        </authorList>
    </citation>
    <scope>NUCLEOTIDE SEQUENCE</scope>
    <source>
        <strain evidence="1">CBS6341</strain>
    </source>
</reference>
<comment type="caution">
    <text evidence="1">The sequence shown here is derived from an EMBL/GenBank/DDBJ whole genome shotgun (WGS) entry which is preliminary data.</text>
</comment>
<protein>
    <submittedName>
        <fullName evidence="1">Uncharacterized protein</fullName>
    </submittedName>
</protein>
<gene>
    <name evidence="1" type="ORF">WICMUC_005470</name>
</gene>
<dbReference type="EMBL" id="JAEUBF010001399">
    <property type="protein sequence ID" value="KAH3666984.1"/>
    <property type="molecule type" value="Genomic_DNA"/>
</dbReference>
<dbReference type="OrthoDB" id="9986677at2759"/>
<organism evidence="1 2">
    <name type="scientific">Wickerhamomyces mucosus</name>
    <dbReference type="NCBI Taxonomy" id="1378264"/>
    <lineage>
        <taxon>Eukaryota</taxon>
        <taxon>Fungi</taxon>
        <taxon>Dikarya</taxon>
        <taxon>Ascomycota</taxon>
        <taxon>Saccharomycotina</taxon>
        <taxon>Saccharomycetes</taxon>
        <taxon>Phaffomycetales</taxon>
        <taxon>Wickerhamomycetaceae</taxon>
        <taxon>Wickerhamomyces</taxon>
    </lineage>
</organism>
<evidence type="ECO:0000313" key="1">
    <source>
        <dbReference type="EMBL" id="KAH3666984.1"/>
    </source>
</evidence>
<feature type="non-terminal residue" evidence="1">
    <location>
        <position position="1"/>
    </location>
</feature>
<proteinExistence type="predicted"/>
<reference evidence="1" key="1">
    <citation type="journal article" date="2021" name="Open Biol.">
        <title>Shared evolutionary footprints suggest mitochondrial oxidative damage underlies multiple complex I losses in fungi.</title>
        <authorList>
            <person name="Schikora-Tamarit M.A."/>
            <person name="Marcet-Houben M."/>
            <person name="Nosek J."/>
            <person name="Gabaldon T."/>
        </authorList>
    </citation>
    <scope>NUCLEOTIDE SEQUENCE</scope>
    <source>
        <strain evidence="1">CBS6341</strain>
    </source>
</reference>
<dbReference type="AlphaFoldDB" id="A0A9P8P8P2"/>
<name>A0A9P8P8P2_9ASCO</name>
<accession>A0A9P8P8P2</accession>